<feature type="transmembrane region" description="Helical" evidence="9">
    <location>
        <begin position="1140"/>
        <end position="1160"/>
    </location>
</feature>
<keyword evidence="11" id="KW-1185">Reference proteome</keyword>
<evidence type="ECO:0000256" key="6">
    <source>
        <dbReference type="ARBA" id="ARBA00023136"/>
    </source>
</evidence>
<keyword evidence="6 9" id="KW-0472">Membrane</keyword>
<feature type="transmembrane region" description="Helical" evidence="9">
    <location>
        <begin position="30"/>
        <end position="51"/>
    </location>
</feature>
<dbReference type="Proteomes" id="UP000225706">
    <property type="component" value="Unassembled WGS sequence"/>
</dbReference>
<feature type="compositionally biased region" description="Basic and acidic residues" evidence="8">
    <location>
        <begin position="1187"/>
        <end position="1210"/>
    </location>
</feature>
<evidence type="ECO:0000256" key="4">
    <source>
        <dbReference type="ARBA" id="ARBA00022525"/>
    </source>
</evidence>
<comment type="subcellular location">
    <subcellularLocation>
        <location evidence="1">Cell envelope</location>
    </subcellularLocation>
    <subcellularLocation>
        <location evidence="2">Cell outer membrane</location>
    </subcellularLocation>
    <subcellularLocation>
        <location evidence="3">Secreted</location>
    </subcellularLocation>
</comment>
<name>A0A2B4SWL6_STYPI</name>
<keyword evidence="4" id="KW-0964">Secreted</keyword>
<feature type="compositionally biased region" description="Polar residues" evidence="8">
    <location>
        <begin position="1237"/>
        <end position="1261"/>
    </location>
</feature>
<gene>
    <name evidence="10" type="ORF">AWC38_SpisGene800</name>
</gene>
<evidence type="ECO:0000313" key="10">
    <source>
        <dbReference type="EMBL" id="PFX34291.1"/>
    </source>
</evidence>
<dbReference type="Gene3D" id="2.160.20.10">
    <property type="entry name" value="Single-stranded right-handed beta-helix, Pectin lyase-like"/>
    <property type="match status" value="1"/>
</dbReference>
<reference evidence="11" key="1">
    <citation type="journal article" date="2017" name="bioRxiv">
        <title>Comparative analysis of the genomes of Stylophora pistillata and Acropora digitifera provides evidence for extensive differences between species of corals.</title>
        <authorList>
            <person name="Voolstra C.R."/>
            <person name="Li Y."/>
            <person name="Liew Y.J."/>
            <person name="Baumgarten S."/>
            <person name="Zoccola D."/>
            <person name="Flot J.-F."/>
            <person name="Tambutte S."/>
            <person name="Allemand D."/>
            <person name="Aranda M."/>
        </authorList>
    </citation>
    <scope>NUCLEOTIDE SEQUENCE [LARGE SCALE GENOMIC DNA]</scope>
</reference>
<feature type="transmembrane region" description="Helical" evidence="9">
    <location>
        <begin position="1092"/>
        <end position="1119"/>
    </location>
</feature>
<comment type="caution">
    <text evidence="10">The sequence shown here is derived from an EMBL/GenBank/DDBJ whole genome shotgun (WGS) entry which is preliminary data.</text>
</comment>
<feature type="transmembrane region" description="Helical" evidence="9">
    <location>
        <begin position="947"/>
        <end position="968"/>
    </location>
</feature>
<dbReference type="OrthoDB" id="5989148at2759"/>
<keyword evidence="9" id="KW-1133">Transmembrane helix</keyword>
<evidence type="ECO:0000256" key="5">
    <source>
        <dbReference type="ARBA" id="ARBA00022729"/>
    </source>
</evidence>
<feature type="transmembrane region" description="Helical" evidence="9">
    <location>
        <begin position="974"/>
        <end position="997"/>
    </location>
</feature>
<dbReference type="EMBL" id="LSMT01000005">
    <property type="protein sequence ID" value="PFX34291.1"/>
    <property type="molecule type" value="Genomic_DNA"/>
</dbReference>
<feature type="transmembrane region" description="Helical" evidence="9">
    <location>
        <begin position="1166"/>
        <end position="1185"/>
    </location>
</feature>
<evidence type="ECO:0000256" key="8">
    <source>
        <dbReference type="SAM" id="MobiDB-lite"/>
    </source>
</evidence>
<proteinExistence type="predicted"/>
<evidence type="ECO:0000313" key="11">
    <source>
        <dbReference type="Proteomes" id="UP000225706"/>
    </source>
</evidence>
<dbReference type="SUPFAM" id="SSF51126">
    <property type="entry name" value="Pectin lyase-like"/>
    <property type="match status" value="1"/>
</dbReference>
<keyword evidence="7" id="KW-0998">Cell outer membrane</keyword>
<evidence type="ECO:0000256" key="3">
    <source>
        <dbReference type="ARBA" id="ARBA00004613"/>
    </source>
</evidence>
<dbReference type="InterPro" id="IPR006626">
    <property type="entry name" value="PbH1"/>
</dbReference>
<dbReference type="InterPro" id="IPR003368">
    <property type="entry name" value="POMP_repeat"/>
</dbReference>
<dbReference type="InterPro" id="IPR011050">
    <property type="entry name" value="Pectin_lyase_fold/virulence"/>
</dbReference>
<evidence type="ECO:0000256" key="7">
    <source>
        <dbReference type="ARBA" id="ARBA00023237"/>
    </source>
</evidence>
<accession>A0A2B4SWL6</accession>
<dbReference type="Pfam" id="PF02415">
    <property type="entry name" value="Chlam_PMP"/>
    <property type="match status" value="1"/>
</dbReference>
<dbReference type="SMART" id="SM00710">
    <property type="entry name" value="PbH1"/>
    <property type="match status" value="8"/>
</dbReference>
<dbReference type="InterPro" id="IPR012334">
    <property type="entry name" value="Pectin_lyas_fold"/>
</dbReference>
<feature type="transmembrane region" description="Helical" evidence="9">
    <location>
        <begin position="1343"/>
        <end position="1365"/>
    </location>
</feature>
<sequence>MCLPSHGAPDFNLNITYKTAEKEREIRGSLSIMSSLFLCFFILLPSVAALWSKTIFVAPNGNDSSNCKQDQPCKSIDRAFDVAFKGSGANSTLIKVESGNYTLENSSHFTNVDTFALVGPGDGKVRITCEPNVGISFVLCENITFERIQLQRCGGWRESPVGANNSAPLGPKGNRGVLFRTVLDFRYCRNLRFTNVNVSNSPGVGINFFNVGGVLNLTNCILVDNKGANSNKSNGSLQGLPSNNSDVIKDGYVLSGGGVILTLSKYGEYGYNVSQSKHDSFQHNNSYIFSNCTFLGNEAFGWDVSEKYDQKKDPGRSEFSLGAGLAINFKGNASDCQIQIQFCSFIGNKAIWGGALNIEIRDEVERNHFMINSTLFRNNSGTLEGGGVRIGNLQTRAVWINTFIFDNCTFTNNRAIWGGGMSLYGSPISSSAKTQVMAKFNLSIWRDNRGTVGSALAVMFDQEDQTESGTPFSISFKDCTFTGNQVVILDEGVMIGEGALYSDGVTLNFTGKTSFKNNTNTALSLDGSRIKINDHVDFVNNKGYRGGAIAMRGYSKIIFRKNSNLSFYNNSCEHKGGALYIETPGSPMVAFNATGVNFHNCFFGYEGKDDFQNWETNVLFKGNEAVDDKKGNSVYATTLRNCRQPGESRNNNTVLKWKFIHFKTLNGTNSSRKKEVATDAVNIHFNRADWEVAPGEVFNATVELVDEINNTVVGIVDIDIEIPPNATPVKLGTTSTVFLADGNISSLSLAGKSGSVFTVVLRYMGRELLQHKIANVFLRDCYPGFYYEKTLWSCVCMTNSSGIAGCDLHKKTFYLKYGYWAGKVHGEFTTHLCPDGYCTTLKSISPADYIYNGTVCKKGRNQTSVLCGKCKTDYSVMFGSERCLPGCTNRWLWMIIVYVMALIAVTCFVLLVNPNLSGGHLNACLYSYQIMKTLTPEGFTFDPFIEFLIALTNIQVNVGHGVCFAAGLSNVDKLAISALFPIAEIILILPLLNWVLIKTWSRGLDWLVDRMSDRERCRYGCFCRNALVSWLEFFSASFRRRIENGFDHAYCTIVVLCYVDITNIALRLLHFVQVGKRWVLFDDGNVEFIDSVWHGMFVTGAIFILLFVICFTLRLVIYPDKSNLRLETLHVCFKPGYRSFVAYYLVCRLVLLVISTFMPTGTLKTSLLQLFCMLFMFAVATMRPYTERHRGGNGEEAPRGSKFTEGREGVSETPAFDQELIRVGAGGDEVVEAQTMATQGNSGGEQNSRRGSTGGSQQVANHHTAPKNEGEEAERPSHQEEEGDHRNTGEEKMENLYINESDLVILMTLSAIAVLSILCIDTGPQTEVSKTRTEVSKTTVRGFQWCVSILAYVPLVMALLPYIFYLRRLLQRYSREKKPHHIPEPHVQVVSSLPPSRLTERRPEERDDLSSERTPLIGNREDADSHQSSRFYTTP</sequence>
<keyword evidence="5" id="KW-0732">Signal</keyword>
<feature type="region of interest" description="Disordered" evidence="8">
    <location>
        <begin position="1381"/>
        <end position="1435"/>
    </location>
</feature>
<feature type="region of interest" description="Disordered" evidence="8">
    <location>
        <begin position="1187"/>
        <end position="1218"/>
    </location>
</feature>
<protein>
    <submittedName>
        <fullName evidence="10">Uncharacterized protein</fullName>
    </submittedName>
</protein>
<feature type="transmembrane region" description="Helical" evidence="9">
    <location>
        <begin position="891"/>
        <end position="912"/>
    </location>
</feature>
<evidence type="ECO:0000256" key="9">
    <source>
        <dbReference type="SAM" id="Phobius"/>
    </source>
</evidence>
<organism evidence="10 11">
    <name type="scientific">Stylophora pistillata</name>
    <name type="common">Smooth cauliflower coral</name>
    <dbReference type="NCBI Taxonomy" id="50429"/>
    <lineage>
        <taxon>Eukaryota</taxon>
        <taxon>Metazoa</taxon>
        <taxon>Cnidaria</taxon>
        <taxon>Anthozoa</taxon>
        <taxon>Hexacorallia</taxon>
        <taxon>Scleractinia</taxon>
        <taxon>Astrocoeniina</taxon>
        <taxon>Pocilloporidae</taxon>
        <taxon>Stylophora</taxon>
    </lineage>
</organism>
<evidence type="ECO:0000256" key="1">
    <source>
        <dbReference type="ARBA" id="ARBA00004196"/>
    </source>
</evidence>
<feature type="compositionally biased region" description="Basic and acidic residues" evidence="8">
    <location>
        <begin position="1266"/>
        <end position="1291"/>
    </location>
</feature>
<feature type="transmembrane region" description="Helical" evidence="9">
    <location>
        <begin position="1049"/>
        <end position="1072"/>
    </location>
</feature>
<evidence type="ECO:0000256" key="2">
    <source>
        <dbReference type="ARBA" id="ARBA00004442"/>
    </source>
</evidence>
<feature type="transmembrane region" description="Helical" evidence="9">
    <location>
        <begin position="1303"/>
        <end position="1323"/>
    </location>
</feature>
<feature type="region of interest" description="Disordered" evidence="8">
    <location>
        <begin position="1237"/>
        <end position="1291"/>
    </location>
</feature>
<keyword evidence="9" id="KW-0812">Transmembrane</keyword>
<feature type="compositionally biased region" description="Basic and acidic residues" evidence="8">
    <location>
        <begin position="1398"/>
        <end position="1411"/>
    </location>
</feature>
<dbReference type="GO" id="GO:0005576">
    <property type="term" value="C:extracellular region"/>
    <property type="evidence" value="ECO:0007669"/>
    <property type="project" value="UniProtKB-SubCell"/>
</dbReference>